<name>A0A1Y2D757_9PEZI</name>
<dbReference type="GeneID" id="63777764"/>
<feature type="compositionally biased region" description="Low complexity" evidence="1">
    <location>
        <begin position="75"/>
        <end position="92"/>
    </location>
</feature>
<organism evidence="2 3">
    <name type="scientific">Pseudomassariella vexata</name>
    <dbReference type="NCBI Taxonomy" id="1141098"/>
    <lineage>
        <taxon>Eukaryota</taxon>
        <taxon>Fungi</taxon>
        <taxon>Dikarya</taxon>
        <taxon>Ascomycota</taxon>
        <taxon>Pezizomycotina</taxon>
        <taxon>Sordariomycetes</taxon>
        <taxon>Xylariomycetidae</taxon>
        <taxon>Amphisphaeriales</taxon>
        <taxon>Pseudomassariaceae</taxon>
        <taxon>Pseudomassariella</taxon>
    </lineage>
</organism>
<evidence type="ECO:0000256" key="1">
    <source>
        <dbReference type="SAM" id="MobiDB-lite"/>
    </source>
</evidence>
<protein>
    <submittedName>
        <fullName evidence="2">Uncharacterized protein</fullName>
    </submittedName>
</protein>
<accession>A0A1Y2D757</accession>
<feature type="region of interest" description="Disordered" evidence="1">
    <location>
        <begin position="71"/>
        <end position="92"/>
    </location>
</feature>
<dbReference type="Proteomes" id="UP000193689">
    <property type="component" value="Unassembled WGS sequence"/>
</dbReference>
<feature type="compositionally biased region" description="Basic residues" evidence="1">
    <location>
        <begin position="18"/>
        <end position="27"/>
    </location>
</feature>
<keyword evidence="3" id="KW-1185">Reference proteome</keyword>
<dbReference type="AlphaFoldDB" id="A0A1Y2D757"/>
<proteinExistence type="predicted"/>
<gene>
    <name evidence="2" type="ORF">BCR38DRAFT_452908</name>
</gene>
<reference evidence="2 3" key="1">
    <citation type="submission" date="2016-07" db="EMBL/GenBank/DDBJ databases">
        <title>Pervasive Adenine N6-methylation of Active Genes in Fungi.</title>
        <authorList>
            <consortium name="DOE Joint Genome Institute"/>
            <person name="Mondo S.J."/>
            <person name="Dannebaum R.O."/>
            <person name="Kuo R.C."/>
            <person name="Labutti K."/>
            <person name="Haridas S."/>
            <person name="Kuo A."/>
            <person name="Salamov A."/>
            <person name="Ahrendt S.R."/>
            <person name="Lipzen A."/>
            <person name="Sullivan W."/>
            <person name="Andreopoulos W.B."/>
            <person name="Clum A."/>
            <person name="Lindquist E."/>
            <person name="Daum C."/>
            <person name="Ramamoorthy G.K."/>
            <person name="Gryganskyi A."/>
            <person name="Culley D."/>
            <person name="Magnuson J.K."/>
            <person name="James T.Y."/>
            <person name="O'Malley M.A."/>
            <person name="Stajich J.E."/>
            <person name="Spatafora J.W."/>
            <person name="Visel A."/>
            <person name="Grigoriev I.V."/>
        </authorList>
    </citation>
    <scope>NUCLEOTIDE SEQUENCE [LARGE SCALE GENOMIC DNA]</scope>
    <source>
        <strain evidence="2 3">CBS 129021</strain>
    </source>
</reference>
<dbReference type="InParanoid" id="A0A1Y2D757"/>
<dbReference type="OrthoDB" id="5236816at2759"/>
<dbReference type="RefSeq" id="XP_040709489.1">
    <property type="nucleotide sequence ID" value="XM_040861552.1"/>
</dbReference>
<sequence length="418" mass="47096">MRPGDMATTTMTSTTEKKRPRRPRRNHIVPESGSLYDVMHEHQGLSLFVLPICWTDLHTRLLGCRFVQLPPQNTPTPSSSNSPRRSPARTSPTVVEIGRYLDTLMTTETSRNIMMKNRALRNIMMTLFPDHLSKPKAGLAELDLRFGGRLYQKAVRCQVLWKHPDACLSFDSATTWTSSRSTNQLLASMNVTVAANDAPILAYVSRSNLDCIRNNCFRIAPGPMKSYNGPVHQLQKLRSKHLIPSNPDEDQYFIAAMIAMAQKTVYADGLRSNIISPRDVKVRLFTVSEEENTFLVYTATVPAAFLMMFHEPHKAPQENAKFDIEFTSVPVWPVLGLKERLGKALGEEVVGGFDELNIETYDEEEEEELTSIPQVTTSPKRRREALSEVLNASFSEDSNCDDPLGKRRCLEGRVGVVR</sequence>
<feature type="region of interest" description="Disordered" evidence="1">
    <location>
        <begin position="1"/>
        <end position="28"/>
    </location>
</feature>
<evidence type="ECO:0000313" key="2">
    <source>
        <dbReference type="EMBL" id="ORY55121.1"/>
    </source>
</evidence>
<comment type="caution">
    <text evidence="2">The sequence shown here is derived from an EMBL/GenBank/DDBJ whole genome shotgun (WGS) entry which is preliminary data.</text>
</comment>
<dbReference type="EMBL" id="MCFJ01000029">
    <property type="protein sequence ID" value="ORY55121.1"/>
    <property type="molecule type" value="Genomic_DNA"/>
</dbReference>
<evidence type="ECO:0000313" key="3">
    <source>
        <dbReference type="Proteomes" id="UP000193689"/>
    </source>
</evidence>